<dbReference type="Gene3D" id="3.40.50.150">
    <property type="entry name" value="Vaccinia Virus protein VP39"/>
    <property type="match status" value="1"/>
</dbReference>
<dbReference type="Proteomes" id="UP001223390">
    <property type="component" value="Unassembled WGS sequence"/>
</dbReference>
<name>A0ABT7GTV0_9ACTN</name>
<dbReference type="Pfam" id="PF04672">
    <property type="entry name" value="Methyltransf_19"/>
    <property type="match status" value="1"/>
</dbReference>
<dbReference type="EMBL" id="JASITI010000016">
    <property type="protein sequence ID" value="MDK9497045.1"/>
    <property type="molecule type" value="Genomic_DNA"/>
</dbReference>
<reference evidence="1 2" key="1">
    <citation type="submission" date="2023-05" db="EMBL/GenBank/DDBJ databases">
        <title>Sequencing and Assembly of Streptomyces sp. NP73.</title>
        <authorList>
            <person name="Konwar A.N."/>
            <person name="Saikia K."/>
            <person name="Thakur D."/>
        </authorList>
    </citation>
    <scope>NUCLEOTIDE SEQUENCE [LARGE SCALE GENOMIC DNA]</scope>
    <source>
        <strain evidence="1 2">NP73</strain>
    </source>
</reference>
<sequence length="271" mass="29204">MAHGRRPLATTVDVTVASVARMHDFFLNGKDSYPADQHACEGLLGLAPNAGILAEAQRAFMLAAVRKLALDHDVRQFIDFGCGLPTWVNTHQVAQRSAASSKVVYVDRDPMVVAHGRALLEGDGSTAVVQGDLLHGPDLFNHPRVDSLIDFSRPVAVLLASVLHCVPDGDEPYEAVHRLVAGLPAGSFVVLSQWASEDHQVREGVTRFMHRVTHEAWGQVRSADEISRFFAGMMLMDPGLGAISGCRAGHPDCNGTQGLIEYGGIGRVAQR</sequence>
<dbReference type="PIRSF" id="PIRSF017393">
    <property type="entry name" value="MTase_SAV2177"/>
    <property type="match status" value="1"/>
</dbReference>
<dbReference type="EC" id="2.1.1.-" evidence="1"/>
<organism evidence="1 2">
    <name type="scientific">Streptomyces katrae</name>
    <dbReference type="NCBI Taxonomy" id="68223"/>
    <lineage>
        <taxon>Bacteria</taxon>
        <taxon>Bacillati</taxon>
        <taxon>Actinomycetota</taxon>
        <taxon>Actinomycetes</taxon>
        <taxon>Kitasatosporales</taxon>
        <taxon>Streptomycetaceae</taxon>
        <taxon>Streptomyces</taxon>
    </lineage>
</organism>
<accession>A0ABT7GTV0</accession>
<dbReference type="InterPro" id="IPR006764">
    <property type="entry name" value="SAM_dep_MeTrfase_SAV2177_type"/>
</dbReference>
<protein>
    <submittedName>
        <fullName evidence="1">SAM-dependent methyltransferase</fullName>
        <ecNumber evidence="1">2.1.1.-</ecNumber>
    </submittedName>
</protein>
<keyword evidence="2" id="KW-1185">Reference proteome</keyword>
<evidence type="ECO:0000313" key="2">
    <source>
        <dbReference type="Proteomes" id="UP001223390"/>
    </source>
</evidence>
<dbReference type="SUPFAM" id="SSF53335">
    <property type="entry name" value="S-adenosyl-L-methionine-dependent methyltransferases"/>
    <property type="match status" value="1"/>
</dbReference>
<dbReference type="InterPro" id="IPR029063">
    <property type="entry name" value="SAM-dependent_MTases_sf"/>
</dbReference>
<evidence type="ECO:0000313" key="1">
    <source>
        <dbReference type="EMBL" id="MDK9497045.1"/>
    </source>
</evidence>
<keyword evidence="1" id="KW-0808">Transferase</keyword>
<dbReference type="GO" id="GO:0008168">
    <property type="term" value="F:methyltransferase activity"/>
    <property type="evidence" value="ECO:0007669"/>
    <property type="project" value="UniProtKB-KW"/>
</dbReference>
<keyword evidence="1" id="KW-0489">Methyltransferase</keyword>
<gene>
    <name evidence="1" type="ORF">QEZ40_001693</name>
</gene>
<dbReference type="GO" id="GO:0032259">
    <property type="term" value="P:methylation"/>
    <property type="evidence" value="ECO:0007669"/>
    <property type="project" value="UniProtKB-KW"/>
</dbReference>
<comment type="caution">
    <text evidence="1">The sequence shown here is derived from an EMBL/GenBank/DDBJ whole genome shotgun (WGS) entry which is preliminary data.</text>
</comment>
<proteinExistence type="predicted"/>